<keyword evidence="7 15" id="KW-0418">Kinase</keyword>
<dbReference type="PANTHER" id="PTHR32444">
    <property type="entry name" value="BULB-TYPE LECTIN DOMAIN-CONTAINING PROTEIN"/>
    <property type="match status" value="1"/>
</dbReference>
<feature type="domain" description="Protein kinase" evidence="20">
    <location>
        <begin position="533"/>
        <end position="824"/>
    </location>
</feature>
<evidence type="ECO:0000313" key="24">
    <source>
        <dbReference type="EMBL" id="KAA8515418.1"/>
    </source>
</evidence>
<dbReference type="PROSITE" id="PS50927">
    <property type="entry name" value="BULB_LECTIN"/>
    <property type="match status" value="1"/>
</dbReference>
<evidence type="ECO:0000256" key="12">
    <source>
        <dbReference type="ARBA" id="ARBA00023180"/>
    </source>
</evidence>
<evidence type="ECO:0000256" key="6">
    <source>
        <dbReference type="ARBA" id="ARBA00022741"/>
    </source>
</evidence>
<dbReference type="InterPro" id="IPR021820">
    <property type="entry name" value="S-locus_recpt_kinase_C"/>
</dbReference>
<dbReference type="InterPro" id="IPR036426">
    <property type="entry name" value="Bulb-type_lectin_dom_sf"/>
</dbReference>
<feature type="transmembrane region" description="Helical" evidence="18">
    <location>
        <begin position="446"/>
        <end position="469"/>
    </location>
</feature>
<comment type="catalytic activity">
    <reaction evidence="13 15">
        <text>L-threonyl-[protein] + ATP = O-phospho-L-threonyl-[protein] + ADP + H(+)</text>
        <dbReference type="Rhea" id="RHEA:46608"/>
        <dbReference type="Rhea" id="RHEA-COMP:11060"/>
        <dbReference type="Rhea" id="RHEA-COMP:11605"/>
        <dbReference type="ChEBI" id="CHEBI:15378"/>
        <dbReference type="ChEBI" id="CHEBI:30013"/>
        <dbReference type="ChEBI" id="CHEBI:30616"/>
        <dbReference type="ChEBI" id="CHEBI:61977"/>
        <dbReference type="ChEBI" id="CHEBI:456216"/>
        <dbReference type="EC" id="2.7.11.1"/>
    </reaction>
</comment>
<dbReference type="InterPro" id="IPR024171">
    <property type="entry name" value="SRK-like_kinase"/>
</dbReference>
<evidence type="ECO:0000256" key="8">
    <source>
        <dbReference type="ARBA" id="ARBA00022840"/>
    </source>
</evidence>
<evidence type="ECO:0000256" key="16">
    <source>
        <dbReference type="PROSITE-ProRule" id="PRU00076"/>
    </source>
</evidence>
<keyword evidence="16" id="KW-0245">EGF-like domain</keyword>
<dbReference type="Gene3D" id="2.90.10.10">
    <property type="entry name" value="Bulb-type lectin domain"/>
    <property type="match status" value="1"/>
</dbReference>
<dbReference type="SUPFAM" id="SSF51110">
    <property type="entry name" value="alpha-D-mannose-specific plant lectins"/>
    <property type="match status" value="1"/>
</dbReference>
<dbReference type="Pfam" id="PF11883">
    <property type="entry name" value="DUF3403"/>
    <property type="match status" value="1"/>
</dbReference>
<dbReference type="SMART" id="SM00473">
    <property type="entry name" value="PAN_AP"/>
    <property type="match status" value="1"/>
</dbReference>
<dbReference type="GO" id="GO:0106310">
    <property type="term" value="F:protein serine kinase activity"/>
    <property type="evidence" value="ECO:0007669"/>
    <property type="project" value="RHEA"/>
</dbReference>
<dbReference type="Pfam" id="PF00954">
    <property type="entry name" value="S_locus_glycop"/>
    <property type="match status" value="1"/>
</dbReference>
<dbReference type="PROSITE" id="PS50011">
    <property type="entry name" value="PROTEIN_KINASE_DOM"/>
    <property type="match status" value="1"/>
</dbReference>
<evidence type="ECO:0000259" key="20">
    <source>
        <dbReference type="PROSITE" id="PS50011"/>
    </source>
</evidence>
<evidence type="ECO:0000256" key="11">
    <source>
        <dbReference type="ARBA" id="ARBA00023157"/>
    </source>
</evidence>
<dbReference type="InterPro" id="IPR003609">
    <property type="entry name" value="Pan_app"/>
</dbReference>
<comment type="catalytic activity">
    <reaction evidence="14 15">
        <text>L-seryl-[protein] + ATP = O-phospho-L-seryl-[protein] + ADP + H(+)</text>
        <dbReference type="Rhea" id="RHEA:17989"/>
        <dbReference type="Rhea" id="RHEA-COMP:9863"/>
        <dbReference type="Rhea" id="RHEA-COMP:11604"/>
        <dbReference type="ChEBI" id="CHEBI:15378"/>
        <dbReference type="ChEBI" id="CHEBI:29999"/>
        <dbReference type="ChEBI" id="CHEBI:30616"/>
        <dbReference type="ChEBI" id="CHEBI:83421"/>
        <dbReference type="ChEBI" id="CHEBI:456216"/>
        <dbReference type="EC" id="2.7.11.1"/>
    </reaction>
</comment>
<protein>
    <recommendedName>
        <fullName evidence="15">Receptor-like serine/threonine-protein kinase</fullName>
        <ecNumber evidence="15">2.7.11.1</ecNumber>
    </recommendedName>
</protein>
<feature type="chain" id="PRO_5023815690" description="Receptor-like serine/threonine-protein kinase" evidence="19">
    <location>
        <begin position="28"/>
        <end position="856"/>
    </location>
</feature>
<dbReference type="EC" id="2.7.11.1" evidence="15"/>
<dbReference type="PROSITE" id="PS00107">
    <property type="entry name" value="PROTEIN_KINASE_ATP"/>
    <property type="match status" value="1"/>
</dbReference>
<feature type="domain" description="EGF-like" evidence="21">
    <location>
        <begin position="287"/>
        <end position="323"/>
    </location>
</feature>
<evidence type="ECO:0000259" key="21">
    <source>
        <dbReference type="PROSITE" id="PS50026"/>
    </source>
</evidence>
<evidence type="ECO:0000259" key="22">
    <source>
        <dbReference type="PROSITE" id="PS50927"/>
    </source>
</evidence>
<dbReference type="SMART" id="SM00220">
    <property type="entry name" value="S_TKc"/>
    <property type="match status" value="1"/>
</dbReference>
<dbReference type="EMBL" id="CM018052">
    <property type="protein sequence ID" value="KAA8515418.1"/>
    <property type="molecule type" value="Genomic_DNA"/>
</dbReference>
<dbReference type="FunFam" id="1.10.510.10:FF:000060">
    <property type="entry name" value="G-type lectin S-receptor-like serine/threonine-protein kinase"/>
    <property type="match status" value="1"/>
</dbReference>
<dbReference type="InterPro" id="IPR017441">
    <property type="entry name" value="Protein_kinase_ATP_BS"/>
</dbReference>
<comment type="caution">
    <text evidence="16">Lacks conserved residue(s) required for the propagation of feature annotation.</text>
</comment>
<dbReference type="PROSITE" id="PS00108">
    <property type="entry name" value="PROTEIN_KINASE_ST"/>
    <property type="match status" value="1"/>
</dbReference>
<dbReference type="Proteomes" id="UP000325577">
    <property type="component" value="Linkage Group LG9"/>
</dbReference>
<dbReference type="AlphaFoldDB" id="A0A5J4ZCW5"/>
<evidence type="ECO:0000256" key="4">
    <source>
        <dbReference type="ARBA" id="ARBA00022692"/>
    </source>
</evidence>
<keyword evidence="6 15" id="KW-0547">Nucleotide-binding</keyword>
<dbReference type="Pfam" id="PF01453">
    <property type="entry name" value="B_lectin"/>
    <property type="match status" value="1"/>
</dbReference>
<dbReference type="InterPro" id="IPR001245">
    <property type="entry name" value="Ser-Thr/Tyr_kinase_cat_dom"/>
</dbReference>
<feature type="signal peptide" evidence="19">
    <location>
        <begin position="1"/>
        <end position="27"/>
    </location>
</feature>
<keyword evidence="8 15" id="KW-0067">ATP-binding</keyword>
<dbReference type="Gene3D" id="3.30.200.20">
    <property type="entry name" value="Phosphorylase Kinase, domain 1"/>
    <property type="match status" value="1"/>
</dbReference>
<dbReference type="InterPro" id="IPR000719">
    <property type="entry name" value="Prot_kinase_dom"/>
</dbReference>
<dbReference type="PROSITE" id="PS50948">
    <property type="entry name" value="PAN"/>
    <property type="match status" value="1"/>
</dbReference>
<gene>
    <name evidence="24" type="ORF">F0562_018971</name>
</gene>
<dbReference type="SUPFAM" id="SSF56112">
    <property type="entry name" value="Protein kinase-like (PK-like)"/>
    <property type="match status" value="1"/>
</dbReference>
<dbReference type="PANTHER" id="PTHR32444:SF89">
    <property type="entry name" value="S GLYCOPROTEIN"/>
    <property type="match status" value="1"/>
</dbReference>
<comment type="similarity">
    <text evidence="15">Belongs to the protein kinase superfamily. Ser/Thr protein kinase family.</text>
</comment>
<evidence type="ECO:0000256" key="10">
    <source>
        <dbReference type="ARBA" id="ARBA00023136"/>
    </source>
</evidence>
<comment type="subcellular location">
    <subcellularLocation>
        <location evidence="1">Membrane</location>
        <topology evidence="1">Single-pass type I membrane protein</topology>
    </subcellularLocation>
</comment>
<dbReference type="SMART" id="SM00108">
    <property type="entry name" value="B_lectin"/>
    <property type="match status" value="1"/>
</dbReference>
<dbReference type="Pfam" id="PF12398">
    <property type="entry name" value="DUF3660"/>
    <property type="match status" value="1"/>
</dbReference>
<evidence type="ECO:0000256" key="19">
    <source>
        <dbReference type="SAM" id="SignalP"/>
    </source>
</evidence>
<evidence type="ECO:0000256" key="5">
    <source>
        <dbReference type="ARBA" id="ARBA00022729"/>
    </source>
</evidence>
<keyword evidence="2 15" id="KW-0723">Serine/threonine-protein kinase</keyword>
<keyword evidence="11" id="KW-1015">Disulfide bond</keyword>
<dbReference type="InterPro" id="IPR011009">
    <property type="entry name" value="Kinase-like_dom_sf"/>
</dbReference>
<dbReference type="GO" id="GO:0004674">
    <property type="term" value="F:protein serine/threonine kinase activity"/>
    <property type="evidence" value="ECO:0007669"/>
    <property type="project" value="UniProtKB-KW"/>
</dbReference>
<evidence type="ECO:0000313" key="25">
    <source>
        <dbReference type="Proteomes" id="UP000325577"/>
    </source>
</evidence>
<evidence type="ECO:0000259" key="23">
    <source>
        <dbReference type="PROSITE" id="PS50948"/>
    </source>
</evidence>
<dbReference type="CDD" id="cd14066">
    <property type="entry name" value="STKc_IRAK"/>
    <property type="match status" value="1"/>
</dbReference>
<dbReference type="PIRSF" id="PIRSF000641">
    <property type="entry name" value="SRK"/>
    <property type="match status" value="1"/>
</dbReference>
<feature type="domain" description="Apple" evidence="23">
    <location>
        <begin position="342"/>
        <end position="424"/>
    </location>
</feature>
<dbReference type="Pfam" id="PF07714">
    <property type="entry name" value="PK_Tyr_Ser-Thr"/>
    <property type="match status" value="1"/>
</dbReference>
<name>A0A5J4ZCW5_9ASTE</name>
<dbReference type="GO" id="GO:0048544">
    <property type="term" value="P:recognition of pollen"/>
    <property type="evidence" value="ECO:0007669"/>
    <property type="project" value="InterPro"/>
</dbReference>
<dbReference type="Pfam" id="PF08276">
    <property type="entry name" value="PAN_2"/>
    <property type="match status" value="1"/>
</dbReference>
<dbReference type="InterPro" id="IPR022126">
    <property type="entry name" value="S-locus_recpt_kinase"/>
</dbReference>
<dbReference type="InterPro" id="IPR000742">
    <property type="entry name" value="EGF"/>
</dbReference>
<dbReference type="SMR" id="A0A5J4ZCW5"/>
<sequence>MGNTIIHFVILLCFFAFLSSFPNATTAFDTITATQPLINGQTIVSSGEVFELGFFTRPNSKNLYVGIWYKNIPTNTVVWVANRDNPLTNSSGILKISDDGDIVLLDETANPIWSSNQSNKVNTVAQLLDSGNFVLRLENDVDPENYIWQSFDHPTDTLLPGMKLGWDSKTGLNRYLTSWKSDNDPSSGDYAFKFDIQGFPEAFLLNKQVRRYRSGPWNGLRFSGVPEMKPTYIFDFIFVMEQNEVSYSFEMRNKSLFSRLLVNPSGILQRYTWIEERKLWNLFWYAPKDQCDVYRVCGVYGVCDTNESPVCKCMTGFEPKNSQAWYLRDGSDGCVRRNELNCGSDGFLPLKNMKLPESSSSFLDKKMNLADCERMCRSNCSCTAYANSEITGGGSGCVIWTTDLLDMRQYALAEGGQDLYLRVAASDLEQAGSIGSENGSDKTKQIATVAGTTVGICVLLLGVISCFVWKRKALQRAMKARIEHRGPHERSQSSLMNEAIIPSKRDYSGESTTDELELPLFDFDTIAMATDNFSDANKVGQGGFGSVYRGLLGEGQVIAVKRLSKNSGQGIEEFKTEVRLIARLQHRNLVRLLGCCIEMEEKILIYEYMENKSLDFILFKKNVPEKEKSSLLDWQRRFNIICGIARGLLYLHQDSRFRIIHRDLKASNILLDGELNPKISDFGMARIFGRDQTEANTKRVVGTYGYMSPEYAMDGHFSVKSDVFSFGVLVLEIVTGKKNRGFYYTNNQLNLLGHAWRLWKERKGLELMDPSVGDSYSPCEVLRCIQVGLLCVQERADDRPTMSSAVLMLSSETATMPQPKHPGFCLGKPIETDSSSSKPDESCSVNYVTVTMLDAR</sequence>
<organism evidence="24 25">
    <name type="scientific">Nyssa sinensis</name>
    <dbReference type="NCBI Taxonomy" id="561372"/>
    <lineage>
        <taxon>Eukaryota</taxon>
        <taxon>Viridiplantae</taxon>
        <taxon>Streptophyta</taxon>
        <taxon>Embryophyta</taxon>
        <taxon>Tracheophyta</taxon>
        <taxon>Spermatophyta</taxon>
        <taxon>Magnoliopsida</taxon>
        <taxon>eudicotyledons</taxon>
        <taxon>Gunneridae</taxon>
        <taxon>Pentapetalae</taxon>
        <taxon>asterids</taxon>
        <taxon>Cornales</taxon>
        <taxon>Nyssaceae</taxon>
        <taxon>Nyssa</taxon>
    </lineage>
</organism>
<dbReference type="FunFam" id="2.90.10.10:FF:000004">
    <property type="entry name" value="G-type lectin S-receptor-like serine/threonine-protein kinase"/>
    <property type="match status" value="1"/>
</dbReference>
<keyword evidence="4 18" id="KW-0812">Transmembrane</keyword>
<dbReference type="GO" id="GO:0005524">
    <property type="term" value="F:ATP binding"/>
    <property type="evidence" value="ECO:0007669"/>
    <property type="project" value="UniProtKB-UniRule"/>
</dbReference>
<keyword evidence="25" id="KW-1185">Reference proteome</keyword>
<keyword evidence="9 18" id="KW-1133">Transmembrane helix</keyword>
<evidence type="ECO:0000256" key="3">
    <source>
        <dbReference type="ARBA" id="ARBA00022679"/>
    </source>
</evidence>
<evidence type="ECO:0000256" key="14">
    <source>
        <dbReference type="ARBA" id="ARBA00048679"/>
    </source>
</evidence>
<dbReference type="Gene3D" id="1.10.510.10">
    <property type="entry name" value="Transferase(Phosphotransferase) domain 1"/>
    <property type="match status" value="1"/>
</dbReference>
<evidence type="ECO:0000256" key="17">
    <source>
        <dbReference type="PROSITE-ProRule" id="PRU10141"/>
    </source>
</evidence>
<keyword evidence="3 15" id="KW-0808">Transferase</keyword>
<evidence type="ECO:0000256" key="7">
    <source>
        <dbReference type="ARBA" id="ARBA00022777"/>
    </source>
</evidence>
<dbReference type="InterPro" id="IPR000858">
    <property type="entry name" value="S_locus_glycoprot_dom"/>
</dbReference>
<evidence type="ECO:0000256" key="13">
    <source>
        <dbReference type="ARBA" id="ARBA00047899"/>
    </source>
</evidence>
<keyword evidence="12" id="KW-0325">Glycoprotein</keyword>
<keyword evidence="10 18" id="KW-0472">Membrane</keyword>
<evidence type="ECO:0000256" key="15">
    <source>
        <dbReference type="PIRNR" id="PIRNR000641"/>
    </source>
</evidence>
<dbReference type="CDD" id="cd00028">
    <property type="entry name" value="B_lectin"/>
    <property type="match status" value="1"/>
</dbReference>
<dbReference type="GO" id="GO:0016020">
    <property type="term" value="C:membrane"/>
    <property type="evidence" value="ECO:0007669"/>
    <property type="project" value="UniProtKB-SubCell"/>
</dbReference>
<evidence type="ECO:0000256" key="9">
    <source>
        <dbReference type="ARBA" id="ARBA00022989"/>
    </source>
</evidence>
<evidence type="ECO:0000256" key="18">
    <source>
        <dbReference type="SAM" id="Phobius"/>
    </source>
</evidence>
<dbReference type="OrthoDB" id="785331at2759"/>
<feature type="binding site" evidence="17">
    <location>
        <position position="561"/>
    </location>
    <ligand>
        <name>ATP</name>
        <dbReference type="ChEBI" id="CHEBI:30616"/>
    </ligand>
</feature>
<accession>A0A5J4ZCW5</accession>
<dbReference type="CDD" id="cd01098">
    <property type="entry name" value="PAN_AP_plant"/>
    <property type="match status" value="1"/>
</dbReference>
<evidence type="ECO:0000256" key="2">
    <source>
        <dbReference type="ARBA" id="ARBA00022527"/>
    </source>
</evidence>
<keyword evidence="5 19" id="KW-0732">Signal</keyword>
<dbReference type="InterPro" id="IPR001480">
    <property type="entry name" value="Bulb-type_lectin_dom"/>
</dbReference>
<proteinExistence type="inferred from homology"/>
<dbReference type="InterPro" id="IPR008271">
    <property type="entry name" value="Ser/Thr_kinase_AS"/>
</dbReference>
<reference evidence="24 25" key="1">
    <citation type="submission" date="2019-09" db="EMBL/GenBank/DDBJ databases">
        <title>A chromosome-level genome assembly of the Chinese tupelo Nyssa sinensis.</title>
        <authorList>
            <person name="Yang X."/>
            <person name="Kang M."/>
            <person name="Yang Y."/>
            <person name="Xiong H."/>
            <person name="Wang M."/>
            <person name="Zhang Z."/>
            <person name="Wang Z."/>
            <person name="Wu H."/>
            <person name="Ma T."/>
            <person name="Liu J."/>
            <person name="Xi Z."/>
        </authorList>
    </citation>
    <scope>NUCLEOTIDE SEQUENCE [LARGE SCALE GENOMIC DNA]</scope>
    <source>
        <strain evidence="24">J267</strain>
        <tissue evidence="24">Leaf</tissue>
    </source>
</reference>
<evidence type="ECO:0000256" key="1">
    <source>
        <dbReference type="ARBA" id="ARBA00004479"/>
    </source>
</evidence>
<dbReference type="FunFam" id="3.30.200.20:FF:000195">
    <property type="entry name" value="G-type lectin S-receptor-like serine/threonine-protein kinase"/>
    <property type="match status" value="1"/>
</dbReference>
<feature type="domain" description="Bulb-type lectin" evidence="22">
    <location>
        <begin position="28"/>
        <end position="148"/>
    </location>
</feature>
<dbReference type="PROSITE" id="PS50026">
    <property type="entry name" value="EGF_3"/>
    <property type="match status" value="1"/>
</dbReference>